<dbReference type="PRINTS" id="PR00368">
    <property type="entry name" value="FADPNR"/>
</dbReference>
<keyword evidence="3" id="KW-1185">Reference proteome</keyword>
<dbReference type="Proteomes" id="UP001500622">
    <property type="component" value="Unassembled WGS sequence"/>
</dbReference>
<keyword evidence="1" id="KW-0560">Oxidoreductase</keyword>
<reference evidence="3" key="1">
    <citation type="journal article" date="2019" name="Int. J. Syst. Evol. Microbiol.">
        <title>The Global Catalogue of Microorganisms (GCM) 10K type strain sequencing project: providing services to taxonomists for standard genome sequencing and annotation.</title>
        <authorList>
            <consortium name="The Broad Institute Genomics Platform"/>
            <consortium name="The Broad Institute Genome Sequencing Center for Infectious Disease"/>
            <person name="Wu L."/>
            <person name="Ma J."/>
        </authorList>
    </citation>
    <scope>NUCLEOTIDE SEQUENCE [LARGE SCALE GENOMIC DNA]</scope>
    <source>
        <strain evidence="3">JCM 17810</strain>
    </source>
</reference>
<dbReference type="PANTHER" id="PTHR43539">
    <property type="entry name" value="FLAVIN-BINDING MONOOXYGENASE-LIKE PROTEIN (AFU_ORTHOLOGUE AFUA_4G09220)"/>
    <property type="match status" value="1"/>
</dbReference>
<organism evidence="2 3">
    <name type="scientific">Georgenia halophila</name>
    <dbReference type="NCBI Taxonomy" id="620889"/>
    <lineage>
        <taxon>Bacteria</taxon>
        <taxon>Bacillati</taxon>
        <taxon>Actinomycetota</taxon>
        <taxon>Actinomycetes</taxon>
        <taxon>Micrococcales</taxon>
        <taxon>Bogoriellaceae</taxon>
        <taxon>Georgenia</taxon>
    </lineage>
</organism>
<accession>A0ABP8LJE7</accession>
<sequence>MNTYVETLVIGAGQAGLATGYHLQRLGRDFLVVDGSERVGDGWRSHWDSLTLYSPVRYDALPGMPFPGEPWSFPGKDVVADYLEQYAVEMDLPVRLRTRVESLRRLDDGTYTATIGEETIACDNVVVATGSFGRVPAVPDFAGDLDPGILQLHSSRYLRPSQLQDGPVLVVGASHTGCDLAYELAADRRTILAGPDRGQLPLSWDSPALRIALPVIVFAWKHVLTRRTPMGRKELPKVRHHGAPMLRVKRKHLAERGVERITGRVSGVSGGLPRLDDGRVLDVANVLWCTGYEQDFDWIELPIIGADGWPREYRGVVADAPGLFFCGLSYQYAFSSMVLPGVGRDAAYVAAAIADRAGARAPAATHR</sequence>
<dbReference type="RefSeq" id="WP_345217460.1">
    <property type="nucleotide sequence ID" value="NZ_BAABGN010000013.1"/>
</dbReference>
<proteinExistence type="predicted"/>
<dbReference type="PANTHER" id="PTHR43539:SF78">
    <property type="entry name" value="FLAVIN-CONTAINING MONOOXYGENASE"/>
    <property type="match status" value="1"/>
</dbReference>
<protein>
    <submittedName>
        <fullName evidence="2">NAD(P)/FAD-dependent oxidoreductase</fullName>
    </submittedName>
</protein>
<dbReference type="InterPro" id="IPR050982">
    <property type="entry name" value="Auxin_biosynth/cation_transpt"/>
</dbReference>
<dbReference type="Pfam" id="PF13738">
    <property type="entry name" value="Pyr_redox_3"/>
    <property type="match status" value="1"/>
</dbReference>
<dbReference type="PRINTS" id="PR00469">
    <property type="entry name" value="PNDRDTASEII"/>
</dbReference>
<gene>
    <name evidence="2" type="ORF">GCM10023169_32670</name>
</gene>
<name>A0ABP8LJE7_9MICO</name>
<evidence type="ECO:0000313" key="3">
    <source>
        <dbReference type="Proteomes" id="UP001500622"/>
    </source>
</evidence>
<dbReference type="EMBL" id="BAABGN010000013">
    <property type="protein sequence ID" value="GAA4429885.1"/>
    <property type="molecule type" value="Genomic_DNA"/>
</dbReference>
<dbReference type="InterPro" id="IPR036188">
    <property type="entry name" value="FAD/NAD-bd_sf"/>
</dbReference>
<dbReference type="Gene3D" id="3.50.50.60">
    <property type="entry name" value="FAD/NAD(P)-binding domain"/>
    <property type="match status" value="1"/>
</dbReference>
<dbReference type="SUPFAM" id="SSF51905">
    <property type="entry name" value="FAD/NAD(P)-binding domain"/>
    <property type="match status" value="2"/>
</dbReference>
<evidence type="ECO:0000256" key="1">
    <source>
        <dbReference type="ARBA" id="ARBA00023002"/>
    </source>
</evidence>
<comment type="caution">
    <text evidence="2">The sequence shown here is derived from an EMBL/GenBank/DDBJ whole genome shotgun (WGS) entry which is preliminary data.</text>
</comment>
<evidence type="ECO:0000313" key="2">
    <source>
        <dbReference type="EMBL" id="GAA4429885.1"/>
    </source>
</evidence>